<feature type="domain" description="Signal transduction histidine kinase subgroup 3 dimerisation and phosphoacceptor" evidence="8">
    <location>
        <begin position="447"/>
        <end position="512"/>
    </location>
</feature>
<keyword evidence="4" id="KW-0472">Membrane</keyword>
<dbReference type="Gene3D" id="2.60.40.2380">
    <property type="match status" value="1"/>
</dbReference>
<evidence type="ECO:0000256" key="1">
    <source>
        <dbReference type="ARBA" id="ARBA00022679"/>
    </source>
</evidence>
<name>A0A939K2A3_9BACT</name>
<accession>A0A939K2A3</accession>
<dbReference type="InterPro" id="IPR011712">
    <property type="entry name" value="Sig_transdc_His_kin_sub3_dim/P"/>
</dbReference>
<keyword evidence="3" id="KW-0902">Two-component regulatory system</keyword>
<evidence type="ECO:0000259" key="5">
    <source>
        <dbReference type="Pfam" id="PF02518"/>
    </source>
</evidence>
<gene>
    <name evidence="9" type="ORF">J2I48_22925</name>
</gene>
<keyword evidence="4" id="KW-0812">Transmembrane</keyword>
<dbReference type="Proteomes" id="UP000664795">
    <property type="component" value="Unassembled WGS sequence"/>
</dbReference>
<dbReference type="Pfam" id="PF07696">
    <property type="entry name" value="7TMR-DISMED2"/>
    <property type="match status" value="1"/>
</dbReference>
<dbReference type="Gene3D" id="3.30.565.10">
    <property type="entry name" value="Histidine kinase-like ATPase, C-terminal domain"/>
    <property type="match status" value="1"/>
</dbReference>
<dbReference type="Pfam" id="PF07730">
    <property type="entry name" value="HisKA_3"/>
    <property type="match status" value="1"/>
</dbReference>
<dbReference type="InterPro" id="IPR011622">
    <property type="entry name" value="7TMR_DISM_rcpt_extracell_dom2"/>
</dbReference>
<keyword evidence="4" id="KW-1133">Transmembrane helix</keyword>
<dbReference type="Pfam" id="PF07695">
    <property type="entry name" value="7TMR-DISM_7TM"/>
    <property type="match status" value="1"/>
</dbReference>
<dbReference type="CDD" id="cd16917">
    <property type="entry name" value="HATPase_UhpB-NarQ-NarX-like"/>
    <property type="match status" value="1"/>
</dbReference>
<evidence type="ECO:0000256" key="3">
    <source>
        <dbReference type="ARBA" id="ARBA00023012"/>
    </source>
</evidence>
<feature type="domain" description="7TM-DISM receptor extracellular" evidence="7">
    <location>
        <begin position="34"/>
        <end position="156"/>
    </location>
</feature>
<dbReference type="InterPro" id="IPR011623">
    <property type="entry name" value="7TMR_DISM_rcpt_extracell_dom1"/>
</dbReference>
<keyword evidence="1" id="KW-0808">Transferase</keyword>
<dbReference type="PANTHER" id="PTHR24421">
    <property type="entry name" value="NITRATE/NITRITE SENSOR PROTEIN NARX-RELATED"/>
    <property type="match status" value="1"/>
</dbReference>
<evidence type="ECO:0000256" key="2">
    <source>
        <dbReference type="ARBA" id="ARBA00022777"/>
    </source>
</evidence>
<feature type="transmembrane region" description="Helical" evidence="4">
    <location>
        <begin position="189"/>
        <end position="213"/>
    </location>
</feature>
<dbReference type="InterPro" id="IPR003594">
    <property type="entry name" value="HATPase_dom"/>
</dbReference>
<dbReference type="GO" id="GO:0016020">
    <property type="term" value="C:membrane"/>
    <property type="evidence" value="ECO:0007669"/>
    <property type="project" value="InterPro"/>
</dbReference>
<feature type="domain" description="7TM-DISM receptor extracellular" evidence="6">
    <location>
        <begin position="192"/>
        <end position="414"/>
    </location>
</feature>
<evidence type="ECO:0008006" key="11">
    <source>
        <dbReference type="Google" id="ProtNLM"/>
    </source>
</evidence>
<evidence type="ECO:0000256" key="4">
    <source>
        <dbReference type="SAM" id="Phobius"/>
    </source>
</evidence>
<evidence type="ECO:0000259" key="6">
    <source>
        <dbReference type="Pfam" id="PF07695"/>
    </source>
</evidence>
<evidence type="ECO:0000259" key="8">
    <source>
        <dbReference type="Pfam" id="PF07730"/>
    </source>
</evidence>
<proteinExistence type="predicted"/>
<feature type="transmembrane region" description="Helical" evidence="4">
    <location>
        <begin position="394"/>
        <end position="412"/>
    </location>
</feature>
<dbReference type="GO" id="GO:0046983">
    <property type="term" value="F:protein dimerization activity"/>
    <property type="evidence" value="ECO:0007669"/>
    <property type="project" value="InterPro"/>
</dbReference>
<feature type="transmembrane region" description="Helical" evidence="4">
    <location>
        <begin position="259"/>
        <end position="277"/>
    </location>
</feature>
<dbReference type="GO" id="GO:0000155">
    <property type="term" value="F:phosphorelay sensor kinase activity"/>
    <property type="evidence" value="ECO:0007669"/>
    <property type="project" value="InterPro"/>
</dbReference>
<feature type="transmembrane region" description="Helical" evidence="4">
    <location>
        <begin position="289"/>
        <end position="312"/>
    </location>
</feature>
<reference evidence="9 10" key="1">
    <citation type="submission" date="2021-03" db="EMBL/GenBank/DDBJ databases">
        <title>Fibrella sp. HMF5036 genome sequencing and assembly.</title>
        <authorList>
            <person name="Kang H."/>
            <person name="Kim H."/>
            <person name="Bae S."/>
            <person name="Joh K."/>
        </authorList>
    </citation>
    <scope>NUCLEOTIDE SEQUENCE [LARGE SCALE GENOMIC DNA]</scope>
    <source>
        <strain evidence="9 10">HMF5036</strain>
    </source>
</reference>
<dbReference type="EMBL" id="JAFMYU010000024">
    <property type="protein sequence ID" value="MBO0933881.1"/>
    <property type="molecule type" value="Genomic_DNA"/>
</dbReference>
<keyword evidence="10" id="KW-1185">Reference proteome</keyword>
<dbReference type="SUPFAM" id="SSF55874">
    <property type="entry name" value="ATPase domain of HSP90 chaperone/DNA topoisomerase II/histidine kinase"/>
    <property type="match status" value="1"/>
</dbReference>
<evidence type="ECO:0000313" key="9">
    <source>
        <dbReference type="EMBL" id="MBO0933881.1"/>
    </source>
</evidence>
<sequence>MQLFRFLPTWVWLWLIVAVRGTSAMAQSEQSVGQLTYFHDAGSTVTAAQLTQPAAAPRFCPYQADSVAEKQMAGSTLWLRFVAHNPSQHDTLTQVVYAGRQPLLQLYVLNETGQPQQTASGGTLADWPATSYIPDGYGLPFRLLPGQHRTLLLALQPGLFFNNGLETPVLYSLSGYRAFKQDLFFRQRWLLILYAFVIGSLFFGSSFALFQYATRRDRALIYYAGVAFFSALMVIRIADYNLEIRTVSLLVHRFFAYEYAINSGAAGCYLLFLSELLHLKKNAPRLHRLTNGLIMGCGVVFILSLWFTPLLIDQSAGMVALAGLPLLTAFTIGLTGCVLAVVGLAYYRNLPLSGYFLVGLLLITAGYVVMLGVLFWGNEQGQSATAILLNTPSVYLILGILAEMLCFSLALGERTRQLERTRIELQLRQKTLEKQAQEALLLGQTQERKRVAAELHDTLGGTLAAIRLTMKSLNANELNTKEQTTYQQLMDMVGMAIQQMRHLAHNMLPDELAKQGLVSGLTTLLSNLNLNQQTQFIFNTRGLTQRLDKQTEFTLYAIALEVCHNILKHACASQATVDLVQQAGKLHLLICDNGVGFDMGADTAKTGMGLTNLHERANSLGAALTVWSQPGEGSVVSLWVPLGVLTPS</sequence>
<evidence type="ECO:0000313" key="10">
    <source>
        <dbReference type="Proteomes" id="UP000664795"/>
    </source>
</evidence>
<protein>
    <recommendedName>
        <fullName evidence="11">Signal transduction histidine kinase</fullName>
    </recommendedName>
</protein>
<dbReference type="InterPro" id="IPR050482">
    <property type="entry name" value="Sensor_HK_TwoCompSys"/>
</dbReference>
<dbReference type="InterPro" id="IPR036890">
    <property type="entry name" value="HATPase_C_sf"/>
</dbReference>
<feature type="transmembrane region" description="Helical" evidence="4">
    <location>
        <begin position="318"/>
        <end position="347"/>
    </location>
</feature>
<feature type="transmembrane region" description="Helical" evidence="4">
    <location>
        <begin position="354"/>
        <end position="374"/>
    </location>
</feature>
<organism evidence="9 10">
    <name type="scientific">Fibrella aquatilis</name>
    <dbReference type="NCBI Taxonomy" id="2817059"/>
    <lineage>
        <taxon>Bacteria</taxon>
        <taxon>Pseudomonadati</taxon>
        <taxon>Bacteroidota</taxon>
        <taxon>Cytophagia</taxon>
        <taxon>Cytophagales</taxon>
        <taxon>Spirosomataceae</taxon>
        <taxon>Fibrella</taxon>
    </lineage>
</organism>
<dbReference type="Pfam" id="PF02518">
    <property type="entry name" value="HATPase_c"/>
    <property type="match status" value="1"/>
</dbReference>
<dbReference type="AlphaFoldDB" id="A0A939K2A3"/>
<feature type="domain" description="Histidine kinase/HSP90-like ATPase" evidence="5">
    <location>
        <begin position="554"/>
        <end position="642"/>
    </location>
</feature>
<dbReference type="Gene3D" id="1.20.5.1930">
    <property type="match status" value="1"/>
</dbReference>
<comment type="caution">
    <text evidence="9">The sequence shown here is derived from an EMBL/GenBank/DDBJ whole genome shotgun (WGS) entry which is preliminary data.</text>
</comment>
<feature type="transmembrane region" description="Helical" evidence="4">
    <location>
        <begin position="220"/>
        <end position="239"/>
    </location>
</feature>
<dbReference type="RefSeq" id="WP_207337847.1">
    <property type="nucleotide sequence ID" value="NZ_JAFMYU010000024.1"/>
</dbReference>
<evidence type="ECO:0000259" key="7">
    <source>
        <dbReference type="Pfam" id="PF07696"/>
    </source>
</evidence>
<keyword evidence="2" id="KW-0418">Kinase</keyword>